<dbReference type="OrthoDB" id="10268011at2759"/>
<dbReference type="PANTHER" id="PTHR47803">
    <property type="entry name" value="TRNA-SPECIFIC ADENOSINE DEAMINASE 1"/>
    <property type="match status" value="1"/>
</dbReference>
<dbReference type="InterPro" id="IPR042935">
    <property type="entry name" value="Tad1"/>
</dbReference>
<dbReference type="PROSITE" id="PS50141">
    <property type="entry name" value="A_DEAMIN_EDITASE"/>
    <property type="match status" value="1"/>
</dbReference>
<dbReference type="Proteomes" id="UP000510647">
    <property type="component" value="Chromosome 4"/>
</dbReference>
<dbReference type="InterPro" id="IPR002466">
    <property type="entry name" value="A_deamin"/>
</dbReference>
<dbReference type="AlphaFoldDB" id="A0A7H9HQG6"/>
<evidence type="ECO:0000259" key="1">
    <source>
        <dbReference type="PROSITE" id="PS50141"/>
    </source>
</evidence>
<dbReference type="GO" id="GO:0002100">
    <property type="term" value="P:tRNA wobble adenosine to inosine editing"/>
    <property type="evidence" value="ECO:0007669"/>
    <property type="project" value="InterPro"/>
</dbReference>
<feature type="domain" description="A to I editase" evidence="1">
    <location>
        <begin position="65"/>
        <end position="365"/>
    </location>
</feature>
<dbReference type="EMBL" id="CP059270">
    <property type="protein sequence ID" value="QLQ80034.1"/>
    <property type="molecule type" value="Genomic_DNA"/>
</dbReference>
<dbReference type="GO" id="GO:0043829">
    <property type="term" value="F:tRNA-specific adenosine-37 deaminase activity"/>
    <property type="evidence" value="ECO:0007669"/>
    <property type="project" value="TreeGrafter"/>
</dbReference>
<name>A0A7H9HQG6_9SACH</name>
<evidence type="ECO:0000313" key="2">
    <source>
        <dbReference type="EMBL" id="QLQ80034.1"/>
    </source>
</evidence>
<sequence length="396" mass="44498">MTDGAPEEDLGDRIAALVQNAYHELSPACKPVVRSNGLKEWTVLAGTLAVSADKASGRSQLRLISIATGVKALPDVALTRSRGRMVHDCHAEILALRGFNTVILEHINYLKENPLWNSDLIERRSTGSYALKSEWELALYVSTLPCGDASMIPLSKTAQAETDEYSKLSFEEGDRIQWIDEKIRTIIRGRFNYGKLGVVRTKPGRYDSQITYSKSCSDKLCAMQIASVLNSLTWDLMEVPVFLKYLVIPNESHSLDLCRSFRDRLAPMSYQPFEFLTCNSCFCGGKSDATDEPSSMACVKLFTDVPNVDNIEQAILNGVRNGFYTKGDKPLRINCEPIVSRRAQWKLFTKIRPELSTDTYLTFKASQHARNKLIYDTRRTLSADGWIKTQIDDCQL</sequence>
<organism evidence="2 3">
    <name type="scientific">Torulaspora globosa</name>
    <dbReference type="NCBI Taxonomy" id="48254"/>
    <lineage>
        <taxon>Eukaryota</taxon>
        <taxon>Fungi</taxon>
        <taxon>Dikarya</taxon>
        <taxon>Ascomycota</taxon>
        <taxon>Saccharomycotina</taxon>
        <taxon>Saccharomycetes</taxon>
        <taxon>Saccharomycetales</taxon>
        <taxon>Saccharomycetaceae</taxon>
        <taxon>Torulaspora</taxon>
    </lineage>
</organism>
<dbReference type="GO" id="GO:0003723">
    <property type="term" value="F:RNA binding"/>
    <property type="evidence" value="ECO:0007669"/>
    <property type="project" value="InterPro"/>
</dbReference>
<accession>A0A7H9HQG6</accession>
<protein>
    <recommendedName>
        <fullName evidence="1">A to I editase domain-containing protein</fullName>
    </recommendedName>
</protein>
<dbReference type="SMART" id="SM00552">
    <property type="entry name" value="ADEAMc"/>
    <property type="match status" value="1"/>
</dbReference>
<gene>
    <name evidence="2" type="ORF">HG537_0D00340</name>
</gene>
<reference evidence="2 3" key="1">
    <citation type="submission" date="2020-06" db="EMBL/GenBank/DDBJ databases">
        <title>The yeast mating-type switching endonuclease HO is a domesticated member of an unorthodox homing genetic element family.</title>
        <authorList>
            <person name="Coughlan A.Y."/>
            <person name="Lombardi L."/>
            <person name="Braun-Galleani S."/>
            <person name="Martos A.R."/>
            <person name="Galeote V."/>
            <person name="Bigey F."/>
            <person name="Dequin S."/>
            <person name="Byrne K.P."/>
            <person name="Wolfe K.H."/>
        </authorList>
    </citation>
    <scope>NUCLEOTIDE SEQUENCE [LARGE SCALE GENOMIC DNA]</scope>
    <source>
        <strain evidence="2 3">CBS2947</strain>
    </source>
</reference>
<keyword evidence="3" id="KW-1185">Reference proteome</keyword>
<evidence type="ECO:0000313" key="3">
    <source>
        <dbReference type="Proteomes" id="UP000510647"/>
    </source>
</evidence>
<dbReference type="PANTHER" id="PTHR47803:SF1">
    <property type="entry name" value="TRNA-SPECIFIC ADENOSINE DEAMINASE 1"/>
    <property type="match status" value="1"/>
</dbReference>
<proteinExistence type="predicted"/>
<dbReference type="Pfam" id="PF02137">
    <property type="entry name" value="A_deamin"/>
    <property type="match status" value="1"/>
</dbReference>